<evidence type="ECO:0000313" key="11">
    <source>
        <dbReference type="EMBL" id="MPM34893.1"/>
    </source>
</evidence>
<dbReference type="AlphaFoldDB" id="A0A644Z854"/>
<evidence type="ECO:0000259" key="10">
    <source>
        <dbReference type="Pfam" id="PF02870"/>
    </source>
</evidence>
<dbReference type="SUPFAM" id="SSF46767">
    <property type="entry name" value="Methylated DNA-protein cysteine methyltransferase, C-terminal domain"/>
    <property type="match status" value="1"/>
</dbReference>
<dbReference type="Gene3D" id="3.30.160.70">
    <property type="entry name" value="Methylated DNA-protein cysteine methyltransferase domain"/>
    <property type="match status" value="1"/>
</dbReference>
<evidence type="ECO:0000256" key="6">
    <source>
        <dbReference type="ARBA" id="ARBA00022763"/>
    </source>
</evidence>
<comment type="catalytic activity">
    <reaction evidence="8">
        <text>a 6-O-methyl-2'-deoxyguanosine in DNA + L-cysteinyl-[protein] = S-methyl-L-cysteinyl-[protein] + a 2'-deoxyguanosine in DNA</text>
        <dbReference type="Rhea" id="RHEA:24000"/>
        <dbReference type="Rhea" id="RHEA-COMP:10131"/>
        <dbReference type="Rhea" id="RHEA-COMP:10132"/>
        <dbReference type="Rhea" id="RHEA-COMP:11367"/>
        <dbReference type="Rhea" id="RHEA-COMP:11368"/>
        <dbReference type="ChEBI" id="CHEBI:29950"/>
        <dbReference type="ChEBI" id="CHEBI:82612"/>
        <dbReference type="ChEBI" id="CHEBI:85445"/>
        <dbReference type="ChEBI" id="CHEBI:85448"/>
        <dbReference type="EC" id="2.1.1.63"/>
    </reaction>
</comment>
<evidence type="ECO:0000256" key="5">
    <source>
        <dbReference type="ARBA" id="ARBA00022679"/>
    </source>
</evidence>
<dbReference type="EMBL" id="VSSQ01007114">
    <property type="protein sequence ID" value="MPM34893.1"/>
    <property type="molecule type" value="Genomic_DNA"/>
</dbReference>
<dbReference type="PANTHER" id="PTHR10815:SF5">
    <property type="entry name" value="METHYLATED-DNA--PROTEIN-CYSTEINE METHYLTRANSFERASE"/>
    <property type="match status" value="1"/>
</dbReference>
<organism evidence="11">
    <name type="scientific">bioreactor metagenome</name>
    <dbReference type="NCBI Taxonomy" id="1076179"/>
    <lineage>
        <taxon>unclassified sequences</taxon>
        <taxon>metagenomes</taxon>
        <taxon>ecological metagenomes</taxon>
    </lineage>
</organism>
<dbReference type="Gene3D" id="1.10.10.10">
    <property type="entry name" value="Winged helix-like DNA-binding domain superfamily/Winged helix DNA-binding domain"/>
    <property type="match status" value="1"/>
</dbReference>
<keyword evidence="5 11" id="KW-0808">Transferase</keyword>
<dbReference type="SUPFAM" id="SSF53155">
    <property type="entry name" value="Methylated DNA-protein cysteine methyltransferase domain"/>
    <property type="match status" value="1"/>
</dbReference>
<evidence type="ECO:0000256" key="2">
    <source>
        <dbReference type="ARBA" id="ARBA00008711"/>
    </source>
</evidence>
<dbReference type="InterPro" id="IPR014048">
    <property type="entry name" value="MethylDNA_cys_MeTrfase_DNA-bd"/>
</dbReference>
<dbReference type="GO" id="GO:0003908">
    <property type="term" value="F:methylated-DNA-[protein]-cysteine S-methyltransferase activity"/>
    <property type="evidence" value="ECO:0007669"/>
    <property type="project" value="UniProtKB-EC"/>
</dbReference>
<comment type="similarity">
    <text evidence="2">Belongs to the MGMT family.</text>
</comment>
<feature type="domain" description="Methylated-DNA-[protein]-cysteine S-methyltransferase DNA binding" evidence="9">
    <location>
        <begin position="113"/>
        <end position="192"/>
    </location>
</feature>
<keyword evidence="7" id="KW-0234">DNA repair</keyword>
<evidence type="ECO:0000256" key="3">
    <source>
        <dbReference type="ARBA" id="ARBA00011918"/>
    </source>
</evidence>
<evidence type="ECO:0000256" key="4">
    <source>
        <dbReference type="ARBA" id="ARBA00022603"/>
    </source>
</evidence>
<reference evidence="11" key="1">
    <citation type="submission" date="2019-08" db="EMBL/GenBank/DDBJ databases">
        <authorList>
            <person name="Kucharzyk K."/>
            <person name="Murdoch R.W."/>
            <person name="Higgins S."/>
            <person name="Loffler F."/>
        </authorList>
    </citation>
    <scope>NUCLEOTIDE SEQUENCE</scope>
</reference>
<accession>A0A644Z854</accession>
<dbReference type="InterPro" id="IPR036631">
    <property type="entry name" value="MGMT_N_sf"/>
</dbReference>
<comment type="catalytic activity">
    <reaction evidence="1">
        <text>a 4-O-methyl-thymidine in DNA + L-cysteinyl-[protein] = a thymidine in DNA + S-methyl-L-cysteinyl-[protein]</text>
        <dbReference type="Rhea" id="RHEA:53428"/>
        <dbReference type="Rhea" id="RHEA-COMP:10131"/>
        <dbReference type="Rhea" id="RHEA-COMP:10132"/>
        <dbReference type="Rhea" id="RHEA-COMP:13555"/>
        <dbReference type="Rhea" id="RHEA-COMP:13556"/>
        <dbReference type="ChEBI" id="CHEBI:29950"/>
        <dbReference type="ChEBI" id="CHEBI:82612"/>
        <dbReference type="ChEBI" id="CHEBI:137386"/>
        <dbReference type="ChEBI" id="CHEBI:137387"/>
        <dbReference type="EC" id="2.1.1.63"/>
    </reaction>
</comment>
<dbReference type="InterPro" id="IPR023546">
    <property type="entry name" value="MGMT"/>
</dbReference>
<dbReference type="Pfam" id="PF02870">
    <property type="entry name" value="Methyltransf_1N"/>
    <property type="match status" value="1"/>
</dbReference>
<keyword evidence="6" id="KW-0227">DNA damage</keyword>
<dbReference type="NCBIfam" id="TIGR00589">
    <property type="entry name" value="ogt"/>
    <property type="match status" value="1"/>
</dbReference>
<dbReference type="FunFam" id="1.10.10.10:FF:000214">
    <property type="entry name" value="Methylated-DNA--protein-cysteine methyltransferase"/>
    <property type="match status" value="1"/>
</dbReference>
<dbReference type="PANTHER" id="PTHR10815">
    <property type="entry name" value="METHYLATED-DNA--PROTEIN-CYSTEINE METHYLTRANSFERASE"/>
    <property type="match status" value="1"/>
</dbReference>
<dbReference type="EC" id="2.1.1.63" evidence="3"/>
<proteinExistence type="inferred from homology"/>
<sequence length="205" mass="22837">MTNGECFLLPPPLCIMEQRDFVITKKGLMSSMKAYKYIQTPLGKYLLAENGKGITFLEHVASELDPRIEKEIESGEMVEADTPLLLEGERQLQEYFSGERLAFDLPLDAAGTPFQLKVWEALRQIPYGETRSYKDIAIAVENPKGVRAIGMANNRNPISIITPCHRVIGTNGKLVGYAGGLHLKEYLLNHEAKVAIETGLTCREV</sequence>
<protein>
    <recommendedName>
        <fullName evidence="3">methylated-DNA--[protein]-cysteine S-methyltransferase</fullName>
        <ecNumber evidence="3">2.1.1.63</ecNumber>
    </recommendedName>
</protein>
<keyword evidence="4 11" id="KW-0489">Methyltransferase</keyword>
<dbReference type="InterPro" id="IPR036388">
    <property type="entry name" value="WH-like_DNA-bd_sf"/>
</dbReference>
<gene>
    <name evidence="11" type="primary">ogt_29</name>
    <name evidence="11" type="ORF">SDC9_81483</name>
</gene>
<evidence type="ECO:0000256" key="8">
    <source>
        <dbReference type="ARBA" id="ARBA00049348"/>
    </source>
</evidence>
<evidence type="ECO:0000256" key="7">
    <source>
        <dbReference type="ARBA" id="ARBA00023204"/>
    </source>
</evidence>
<comment type="caution">
    <text evidence="11">The sequence shown here is derived from an EMBL/GenBank/DDBJ whole genome shotgun (WGS) entry which is preliminary data.</text>
</comment>
<evidence type="ECO:0000256" key="1">
    <source>
        <dbReference type="ARBA" id="ARBA00001286"/>
    </source>
</evidence>
<dbReference type="InterPro" id="IPR036217">
    <property type="entry name" value="MethylDNA_cys_MeTrfase_DNAb"/>
</dbReference>
<dbReference type="GO" id="GO:0006281">
    <property type="term" value="P:DNA repair"/>
    <property type="evidence" value="ECO:0007669"/>
    <property type="project" value="UniProtKB-KW"/>
</dbReference>
<dbReference type="CDD" id="cd06445">
    <property type="entry name" value="ATase"/>
    <property type="match status" value="1"/>
</dbReference>
<dbReference type="GO" id="GO:0032259">
    <property type="term" value="P:methylation"/>
    <property type="evidence" value="ECO:0007669"/>
    <property type="project" value="UniProtKB-KW"/>
</dbReference>
<dbReference type="Pfam" id="PF01035">
    <property type="entry name" value="DNA_binding_1"/>
    <property type="match status" value="1"/>
</dbReference>
<dbReference type="InterPro" id="IPR008332">
    <property type="entry name" value="MethylG_MeTrfase_N"/>
</dbReference>
<evidence type="ECO:0000259" key="9">
    <source>
        <dbReference type="Pfam" id="PF01035"/>
    </source>
</evidence>
<name>A0A644Z854_9ZZZZ</name>
<feature type="domain" description="Methylguanine DNA methyltransferase ribonuclease-like" evidence="10">
    <location>
        <begin position="35"/>
        <end position="108"/>
    </location>
</feature>
<dbReference type="HAMAP" id="MF_00772">
    <property type="entry name" value="OGT"/>
    <property type="match status" value="1"/>
</dbReference>